<dbReference type="OrthoDB" id="6066851at2759"/>
<dbReference type="GO" id="GO:0005886">
    <property type="term" value="C:plasma membrane"/>
    <property type="evidence" value="ECO:0007669"/>
    <property type="project" value="UniProtKB-SubCell"/>
</dbReference>
<evidence type="ECO:0000256" key="5">
    <source>
        <dbReference type="ARBA" id="ARBA00022692"/>
    </source>
</evidence>
<dbReference type="EMBL" id="KB311498">
    <property type="protein sequence ID" value="ELT89156.1"/>
    <property type="molecule type" value="Genomic_DNA"/>
</dbReference>
<dbReference type="SMART" id="SM00179">
    <property type="entry name" value="EGF_CA"/>
    <property type="match status" value="1"/>
</dbReference>
<evidence type="ECO:0000313" key="19">
    <source>
        <dbReference type="Proteomes" id="UP000014760"/>
    </source>
</evidence>
<evidence type="ECO:0000256" key="4">
    <source>
        <dbReference type="ARBA" id="ARBA00022536"/>
    </source>
</evidence>
<evidence type="ECO:0000256" key="1">
    <source>
        <dbReference type="ARBA" id="ARBA00004251"/>
    </source>
</evidence>
<evidence type="ECO:0000256" key="7">
    <source>
        <dbReference type="ARBA" id="ARBA00022729"/>
    </source>
</evidence>
<evidence type="ECO:0000256" key="11">
    <source>
        <dbReference type="ARBA" id="ARBA00023136"/>
    </source>
</evidence>
<keyword evidence="4 14" id="KW-0245">EGF-like domain</keyword>
<feature type="domain" description="EGF-like" evidence="16">
    <location>
        <begin position="90"/>
        <end position="126"/>
    </location>
</feature>
<keyword evidence="8" id="KW-0677">Repeat</keyword>
<sequence length="231" mass="25456">MAHHSVCGCTGDDDQHYEGSSSVAMFADVTPILHQLCTSWMTGETWLSDDCTQRLTCTAYADCGDSFGDIVETPHECPEGEKCNAGVCVDDDACSSDPCLNGGTCAHSENSFNCECPENFEGKHCETEFWYEFGPWSDWFCNAVEKVRYRKCYKMPAEDVVDDELCSGESQETKEGEDEGCKNNDGSPYEAIPGDPHSYKWILADGRVIIMQCPQGTVFSADECGCVRLTS</sequence>
<keyword evidence="5" id="KW-0812">Transmembrane</keyword>
<evidence type="ECO:0000256" key="3">
    <source>
        <dbReference type="ARBA" id="ARBA00022475"/>
    </source>
</evidence>
<evidence type="ECO:0000256" key="6">
    <source>
        <dbReference type="ARBA" id="ARBA00022723"/>
    </source>
</evidence>
<reference evidence="18" key="3">
    <citation type="submission" date="2015-06" db="UniProtKB">
        <authorList>
            <consortium name="EnsemblMetazoa"/>
        </authorList>
    </citation>
    <scope>IDENTIFICATION</scope>
</reference>
<dbReference type="InterPro" id="IPR000742">
    <property type="entry name" value="EGF"/>
</dbReference>
<dbReference type="EnsemblMetazoa" id="CapteT194496">
    <property type="protein sequence ID" value="CapteP194496"/>
    <property type="gene ID" value="CapteG194496"/>
</dbReference>
<evidence type="ECO:0000256" key="13">
    <source>
        <dbReference type="ARBA" id="ARBA00023180"/>
    </source>
</evidence>
<dbReference type="GO" id="GO:0005509">
    <property type="term" value="F:calcium ion binding"/>
    <property type="evidence" value="ECO:0007669"/>
    <property type="project" value="InterPro"/>
</dbReference>
<keyword evidence="3" id="KW-1003">Cell membrane</keyword>
<dbReference type="GO" id="GO:0007409">
    <property type="term" value="P:axonogenesis"/>
    <property type="evidence" value="ECO:0007669"/>
    <property type="project" value="UniProtKB-ARBA"/>
</dbReference>
<evidence type="ECO:0000313" key="18">
    <source>
        <dbReference type="EnsemblMetazoa" id="CapteP194496"/>
    </source>
</evidence>
<evidence type="ECO:0000256" key="9">
    <source>
        <dbReference type="ARBA" id="ARBA00022837"/>
    </source>
</evidence>
<dbReference type="PRINTS" id="PR00010">
    <property type="entry name" value="EGFBLOOD"/>
</dbReference>
<evidence type="ECO:0000256" key="8">
    <source>
        <dbReference type="ARBA" id="ARBA00022737"/>
    </source>
</evidence>
<evidence type="ECO:0000313" key="17">
    <source>
        <dbReference type="EMBL" id="ELT89156.1"/>
    </source>
</evidence>
<name>R7TDK8_CAPTE</name>
<organism evidence="17">
    <name type="scientific">Capitella teleta</name>
    <name type="common">Polychaete worm</name>
    <dbReference type="NCBI Taxonomy" id="283909"/>
    <lineage>
        <taxon>Eukaryota</taxon>
        <taxon>Metazoa</taxon>
        <taxon>Spiralia</taxon>
        <taxon>Lophotrochozoa</taxon>
        <taxon>Annelida</taxon>
        <taxon>Polychaeta</taxon>
        <taxon>Sedentaria</taxon>
        <taxon>Scolecida</taxon>
        <taxon>Capitellidae</taxon>
        <taxon>Capitella</taxon>
    </lineage>
</organism>
<keyword evidence="11" id="KW-0472">Membrane</keyword>
<feature type="disulfide bond" evidence="14">
    <location>
        <begin position="116"/>
        <end position="125"/>
    </location>
</feature>
<dbReference type="PROSITE" id="PS00022">
    <property type="entry name" value="EGF_1"/>
    <property type="match status" value="1"/>
</dbReference>
<keyword evidence="19" id="KW-1185">Reference proteome</keyword>
<comment type="caution">
    <text evidence="14">Lacks conserved residue(s) required for the propagation of feature annotation.</text>
</comment>
<dbReference type="Pfam" id="PF00008">
    <property type="entry name" value="EGF"/>
    <property type="match status" value="1"/>
</dbReference>
<evidence type="ECO:0000259" key="16">
    <source>
        <dbReference type="PROSITE" id="PS50026"/>
    </source>
</evidence>
<evidence type="ECO:0000256" key="15">
    <source>
        <dbReference type="SAM" id="MobiDB-lite"/>
    </source>
</evidence>
<gene>
    <name evidence="17" type="ORF">CAPTEDRAFT_194496</name>
</gene>
<feature type="region of interest" description="Disordered" evidence="15">
    <location>
        <begin position="167"/>
        <end position="192"/>
    </location>
</feature>
<keyword evidence="6" id="KW-0479">Metal-binding</keyword>
<dbReference type="Gene3D" id="2.10.25.10">
    <property type="entry name" value="Laminin"/>
    <property type="match status" value="1"/>
</dbReference>
<dbReference type="HOGENOM" id="CLU_1200829_0_0_1"/>
<dbReference type="Proteomes" id="UP000014760">
    <property type="component" value="Unassembled WGS sequence"/>
</dbReference>
<dbReference type="PROSITE" id="PS50026">
    <property type="entry name" value="EGF_3"/>
    <property type="match status" value="1"/>
</dbReference>
<keyword evidence="10" id="KW-1133">Transmembrane helix</keyword>
<dbReference type="InterPro" id="IPR001881">
    <property type="entry name" value="EGF-like_Ca-bd_dom"/>
</dbReference>
<evidence type="ECO:0000256" key="14">
    <source>
        <dbReference type="PROSITE-ProRule" id="PRU00076"/>
    </source>
</evidence>
<keyword evidence="9" id="KW-0106">Calcium</keyword>
<dbReference type="AlphaFoldDB" id="R7TDK8"/>
<comment type="subcellular location">
    <subcellularLocation>
        <location evidence="1">Cell membrane</location>
        <topology evidence="1">Single-pass type I membrane protein</topology>
    </subcellularLocation>
</comment>
<evidence type="ECO:0000256" key="10">
    <source>
        <dbReference type="ARBA" id="ARBA00022989"/>
    </source>
</evidence>
<accession>R7TDK8</accession>
<proteinExistence type="predicted"/>
<reference evidence="17 19" key="2">
    <citation type="journal article" date="2013" name="Nature">
        <title>Insights into bilaterian evolution from three spiralian genomes.</title>
        <authorList>
            <person name="Simakov O."/>
            <person name="Marletaz F."/>
            <person name="Cho S.J."/>
            <person name="Edsinger-Gonzales E."/>
            <person name="Havlak P."/>
            <person name="Hellsten U."/>
            <person name="Kuo D.H."/>
            <person name="Larsson T."/>
            <person name="Lv J."/>
            <person name="Arendt D."/>
            <person name="Savage R."/>
            <person name="Osoegawa K."/>
            <person name="de Jong P."/>
            <person name="Grimwood J."/>
            <person name="Chapman J.A."/>
            <person name="Shapiro H."/>
            <person name="Aerts A."/>
            <person name="Otillar R.P."/>
            <person name="Terry A.Y."/>
            <person name="Boore J.L."/>
            <person name="Grigoriev I.V."/>
            <person name="Lindberg D.R."/>
            <person name="Seaver E.C."/>
            <person name="Weisblat D.A."/>
            <person name="Putnam N.H."/>
            <person name="Rokhsar D.S."/>
        </authorList>
    </citation>
    <scope>NUCLEOTIDE SEQUENCE</scope>
    <source>
        <strain evidence="17 19">I ESC-2004</strain>
    </source>
</reference>
<keyword evidence="7" id="KW-0732">Signal</keyword>
<keyword evidence="2" id="KW-0217">Developmental protein</keyword>
<dbReference type="FunFam" id="2.10.25.10:FF:000659">
    <property type="entry name" value="Crumbs cell polarity complex component 2b"/>
    <property type="match status" value="1"/>
</dbReference>
<dbReference type="EMBL" id="AMQN01003311">
    <property type="status" value="NOT_ANNOTATED_CDS"/>
    <property type="molecule type" value="Genomic_DNA"/>
</dbReference>
<evidence type="ECO:0000256" key="12">
    <source>
        <dbReference type="ARBA" id="ARBA00023157"/>
    </source>
</evidence>
<reference evidence="19" key="1">
    <citation type="submission" date="2012-12" db="EMBL/GenBank/DDBJ databases">
        <authorList>
            <person name="Hellsten U."/>
            <person name="Grimwood J."/>
            <person name="Chapman J.A."/>
            <person name="Shapiro H."/>
            <person name="Aerts A."/>
            <person name="Otillar R.P."/>
            <person name="Terry A.Y."/>
            <person name="Boore J.L."/>
            <person name="Simakov O."/>
            <person name="Marletaz F."/>
            <person name="Cho S.-J."/>
            <person name="Edsinger-Gonzales E."/>
            <person name="Havlak P."/>
            <person name="Kuo D.-H."/>
            <person name="Larsson T."/>
            <person name="Lv J."/>
            <person name="Arendt D."/>
            <person name="Savage R."/>
            <person name="Osoegawa K."/>
            <person name="de Jong P."/>
            <person name="Lindberg D.R."/>
            <person name="Seaver E.C."/>
            <person name="Weisblat D.A."/>
            <person name="Putnam N.H."/>
            <person name="Grigoriev I.V."/>
            <person name="Rokhsar D.S."/>
        </authorList>
    </citation>
    <scope>NUCLEOTIDE SEQUENCE</scope>
    <source>
        <strain evidence="19">I ESC-2004</strain>
    </source>
</reference>
<keyword evidence="12 14" id="KW-1015">Disulfide bond</keyword>
<dbReference type="SUPFAM" id="SSF57196">
    <property type="entry name" value="EGF/Laminin"/>
    <property type="match status" value="1"/>
</dbReference>
<evidence type="ECO:0000256" key="2">
    <source>
        <dbReference type="ARBA" id="ARBA00022473"/>
    </source>
</evidence>
<feature type="compositionally biased region" description="Basic and acidic residues" evidence="15">
    <location>
        <begin position="171"/>
        <end position="182"/>
    </location>
</feature>
<dbReference type="SMART" id="SM00181">
    <property type="entry name" value="EGF"/>
    <property type="match status" value="1"/>
</dbReference>
<keyword evidence="13" id="KW-0325">Glycoprotein</keyword>
<protein>
    <recommendedName>
        <fullName evidence="16">EGF-like domain-containing protein</fullName>
    </recommendedName>
</protein>
<dbReference type="CDD" id="cd00054">
    <property type="entry name" value="EGF_CA"/>
    <property type="match status" value="1"/>
</dbReference>